<evidence type="ECO:0000313" key="6">
    <source>
        <dbReference type="EMBL" id="KAF5742919.1"/>
    </source>
</evidence>
<dbReference type="InterPro" id="IPR010301">
    <property type="entry name" value="RRP1"/>
</dbReference>
<dbReference type="FunCoup" id="A0A7J7D9J7">
    <property type="interactions" value="1973"/>
</dbReference>
<comment type="similarity">
    <text evidence="2">Belongs to the RRP1 family.</text>
</comment>
<dbReference type="Pfam" id="PF05997">
    <property type="entry name" value="Nop52"/>
    <property type="match status" value="1"/>
</dbReference>
<comment type="caution">
    <text evidence="6">The sequence shown here is derived from an EMBL/GenBank/DDBJ whole genome shotgun (WGS) entry which is preliminary data.</text>
</comment>
<dbReference type="GO" id="GO:0030688">
    <property type="term" value="C:preribosome, small subunit precursor"/>
    <property type="evidence" value="ECO:0007669"/>
    <property type="project" value="InterPro"/>
</dbReference>
<feature type="compositionally biased region" description="Basic residues" evidence="5">
    <location>
        <begin position="342"/>
        <end position="352"/>
    </location>
</feature>
<dbReference type="GO" id="GO:0005634">
    <property type="term" value="C:nucleus"/>
    <property type="evidence" value="ECO:0007669"/>
    <property type="project" value="UniProtKB-SubCell"/>
</dbReference>
<dbReference type="EMBL" id="JAAARO010000009">
    <property type="protein sequence ID" value="KAF5742919.1"/>
    <property type="molecule type" value="Genomic_DNA"/>
</dbReference>
<organism evidence="6 7">
    <name type="scientific">Tripterygium wilfordii</name>
    <name type="common">Thunder God vine</name>
    <dbReference type="NCBI Taxonomy" id="458696"/>
    <lineage>
        <taxon>Eukaryota</taxon>
        <taxon>Viridiplantae</taxon>
        <taxon>Streptophyta</taxon>
        <taxon>Embryophyta</taxon>
        <taxon>Tracheophyta</taxon>
        <taxon>Spermatophyta</taxon>
        <taxon>Magnoliopsida</taxon>
        <taxon>eudicotyledons</taxon>
        <taxon>Gunneridae</taxon>
        <taxon>Pentapetalae</taxon>
        <taxon>rosids</taxon>
        <taxon>fabids</taxon>
        <taxon>Celastrales</taxon>
        <taxon>Celastraceae</taxon>
        <taxon>Tripterygium</taxon>
    </lineage>
</organism>
<gene>
    <name evidence="6" type="ORF">HS088_TW09G00981</name>
</gene>
<dbReference type="PANTHER" id="PTHR13026:SF0">
    <property type="entry name" value="RIBOSOMAL RNA PROCESSING 1B"/>
    <property type="match status" value="1"/>
</dbReference>
<dbReference type="InParanoid" id="A0A7J7D9J7"/>
<evidence type="ECO:0000256" key="1">
    <source>
        <dbReference type="ARBA" id="ARBA00004123"/>
    </source>
</evidence>
<keyword evidence="7" id="KW-1185">Reference proteome</keyword>
<feature type="region of interest" description="Disordered" evidence="5">
    <location>
        <begin position="342"/>
        <end position="362"/>
    </location>
</feature>
<evidence type="ECO:0000313" key="7">
    <source>
        <dbReference type="Proteomes" id="UP000593562"/>
    </source>
</evidence>
<evidence type="ECO:0000256" key="5">
    <source>
        <dbReference type="SAM" id="MobiDB-lite"/>
    </source>
</evidence>
<keyword evidence="3" id="KW-0698">rRNA processing</keyword>
<proteinExistence type="inferred from homology"/>
<protein>
    <recommendedName>
        <fullName evidence="8">Ribosomal RNA processing protein 1 B</fullName>
    </recommendedName>
</protein>
<sequence>MDGAQFGPLLIKKLASCEKTIRDRSLRLLITKWLPSQHEIPDADMKKLWKGLFYCVWHADKAPVQADLIERLSSLLPELHLSLSLHYFSVFLLTMRREWPGIDHLRLDKFYLLIRRFLYHFFALLRKNSWDLELCRRCMGVLEEQGFLEDDKLQGNGVKYHIASVFLEEMRTFLPVKKEVIELVLGPFLSCMEKSPDKLLLVKIKGNVFDVMLKMGKRLLEVKKSDGDMESGDSDDMVVLGTIALTIGFSSKFYALGSSTECIQGNRKVLFGLHEEFLKLEKDMISSNIQISFPVVDDADEEEVPKLVPFVNDLVMDDSNVVAADSGEKVANGSIMKGLKKCKKSKKAKNKKNSPSTDGVAMDKENESMGVVEMDDSNVVAVDSGENVANGSIRKSLKKCKKSKKAKNKKNNPSTDGVAMDKVHKEDERMGVVEGENWSDGNLIQLNDTLMSNLQMQFEKVATEEGLGNDGVASACDLQKLSVNGTVPKKRKRTKSMDGKKNPASSSQVNAESGATANTVESRAKKVRFSMKNNLVWKPNSPLPPQSMRIPPTLTPRGSALKQGVPPGPIREMPPAAKRRVKSLKRGRKAMKNIISPALKRRMKLKSQSA</sequence>
<feature type="compositionally biased region" description="Basic residues" evidence="5">
    <location>
        <begin position="395"/>
        <end position="410"/>
    </location>
</feature>
<feature type="region of interest" description="Disordered" evidence="5">
    <location>
        <begin position="537"/>
        <end position="577"/>
    </location>
</feature>
<evidence type="ECO:0000256" key="2">
    <source>
        <dbReference type="ARBA" id="ARBA00006374"/>
    </source>
</evidence>
<dbReference type="Proteomes" id="UP000593562">
    <property type="component" value="Unassembled WGS sequence"/>
</dbReference>
<keyword evidence="4" id="KW-0539">Nucleus</keyword>
<feature type="compositionally biased region" description="Polar residues" evidence="5">
    <location>
        <begin position="503"/>
        <end position="520"/>
    </location>
</feature>
<dbReference type="PANTHER" id="PTHR13026">
    <property type="entry name" value="NNP-1 PROTEIN NOVEL NUCLEAR PROTEIN 1 NOP52"/>
    <property type="match status" value="1"/>
</dbReference>
<dbReference type="OrthoDB" id="2019504at2759"/>
<dbReference type="AlphaFoldDB" id="A0A7J7D9J7"/>
<feature type="region of interest" description="Disordered" evidence="5">
    <location>
        <begin position="484"/>
        <end position="520"/>
    </location>
</feature>
<feature type="region of interest" description="Disordered" evidence="5">
    <location>
        <begin position="394"/>
        <end position="418"/>
    </location>
</feature>
<accession>A0A7J7D9J7</accession>
<evidence type="ECO:0000256" key="3">
    <source>
        <dbReference type="ARBA" id="ARBA00022552"/>
    </source>
</evidence>
<evidence type="ECO:0008006" key="8">
    <source>
        <dbReference type="Google" id="ProtNLM"/>
    </source>
</evidence>
<comment type="subcellular location">
    <subcellularLocation>
        <location evidence="1">Nucleus</location>
    </subcellularLocation>
</comment>
<name>A0A7J7D9J7_TRIWF</name>
<reference evidence="6 7" key="1">
    <citation type="journal article" date="2020" name="Nat. Commun.">
        <title>Genome of Tripterygium wilfordii and identification of cytochrome P450 involved in triptolide biosynthesis.</title>
        <authorList>
            <person name="Tu L."/>
            <person name="Su P."/>
            <person name="Zhang Z."/>
            <person name="Gao L."/>
            <person name="Wang J."/>
            <person name="Hu T."/>
            <person name="Zhou J."/>
            <person name="Zhang Y."/>
            <person name="Zhao Y."/>
            <person name="Liu Y."/>
            <person name="Song Y."/>
            <person name="Tong Y."/>
            <person name="Lu Y."/>
            <person name="Yang J."/>
            <person name="Xu C."/>
            <person name="Jia M."/>
            <person name="Peters R.J."/>
            <person name="Huang L."/>
            <person name="Gao W."/>
        </authorList>
    </citation>
    <scope>NUCLEOTIDE SEQUENCE [LARGE SCALE GENOMIC DNA]</scope>
    <source>
        <strain evidence="7">cv. XIE 37</strain>
        <tissue evidence="6">Leaf</tissue>
    </source>
</reference>
<evidence type="ECO:0000256" key="4">
    <source>
        <dbReference type="ARBA" id="ARBA00023242"/>
    </source>
</evidence>
<dbReference type="GO" id="GO:0006364">
    <property type="term" value="P:rRNA processing"/>
    <property type="evidence" value="ECO:0007669"/>
    <property type="project" value="UniProtKB-KW"/>
</dbReference>